<evidence type="ECO:0000313" key="3">
    <source>
        <dbReference type="Proteomes" id="UP001163846"/>
    </source>
</evidence>
<dbReference type="EMBL" id="MU806112">
    <property type="protein sequence ID" value="KAJ3839707.1"/>
    <property type="molecule type" value="Genomic_DNA"/>
</dbReference>
<evidence type="ECO:0000256" key="1">
    <source>
        <dbReference type="SAM" id="MobiDB-lite"/>
    </source>
</evidence>
<keyword evidence="3" id="KW-1185">Reference proteome</keyword>
<dbReference type="AlphaFoldDB" id="A0AA38PB75"/>
<organism evidence="2 3">
    <name type="scientific">Lentinula raphanica</name>
    <dbReference type="NCBI Taxonomy" id="153919"/>
    <lineage>
        <taxon>Eukaryota</taxon>
        <taxon>Fungi</taxon>
        <taxon>Dikarya</taxon>
        <taxon>Basidiomycota</taxon>
        <taxon>Agaricomycotina</taxon>
        <taxon>Agaricomycetes</taxon>
        <taxon>Agaricomycetidae</taxon>
        <taxon>Agaricales</taxon>
        <taxon>Marasmiineae</taxon>
        <taxon>Omphalotaceae</taxon>
        <taxon>Lentinula</taxon>
    </lineage>
</organism>
<feature type="region of interest" description="Disordered" evidence="1">
    <location>
        <begin position="499"/>
        <end position="540"/>
    </location>
</feature>
<evidence type="ECO:0008006" key="4">
    <source>
        <dbReference type="Google" id="ProtNLM"/>
    </source>
</evidence>
<name>A0AA38PB75_9AGAR</name>
<proteinExistence type="predicted"/>
<gene>
    <name evidence="2" type="ORF">F5878DRAFT_581240</name>
</gene>
<protein>
    <recommendedName>
        <fullName evidence="4">BTB domain-containing protein</fullName>
    </recommendedName>
</protein>
<accession>A0AA38PB75</accession>
<reference evidence="2" key="1">
    <citation type="submission" date="2022-08" db="EMBL/GenBank/DDBJ databases">
        <authorList>
            <consortium name="DOE Joint Genome Institute"/>
            <person name="Min B."/>
            <person name="Riley R."/>
            <person name="Sierra-Patev S."/>
            <person name="Naranjo-Ortiz M."/>
            <person name="Looney B."/>
            <person name="Konkel Z."/>
            <person name="Slot J.C."/>
            <person name="Sakamoto Y."/>
            <person name="Steenwyk J.L."/>
            <person name="Rokas A."/>
            <person name="Carro J."/>
            <person name="Camarero S."/>
            <person name="Ferreira P."/>
            <person name="Molpeceres G."/>
            <person name="Ruiz-Duenas F.J."/>
            <person name="Serrano A."/>
            <person name="Henrissat B."/>
            <person name="Drula E."/>
            <person name="Hughes K.W."/>
            <person name="Mata J.L."/>
            <person name="Ishikawa N.K."/>
            <person name="Vargas-Isla R."/>
            <person name="Ushijima S."/>
            <person name="Smith C.A."/>
            <person name="Ahrendt S."/>
            <person name="Andreopoulos W."/>
            <person name="He G."/>
            <person name="Labutti K."/>
            <person name="Lipzen A."/>
            <person name="Ng V."/>
            <person name="Sandor L."/>
            <person name="Barry K."/>
            <person name="Martinez A.T."/>
            <person name="Xiao Y."/>
            <person name="Gibbons J.G."/>
            <person name="Terashima K."/>
            <person name="Hibbett D.S."/>
            <person name="Grigoriev I.V."/>
        </authorList>
    </citation>
    <scope>NUCLEOTIDE SEQUENCE</scope>
    <source>
        <strain evidence="2">TFB9207</strain>
    </source>
</reference>
<sequence length="540" mass="62152">MDETIRTSDLFQAQDADVVIRSSDDVDFYLHKKNLECATGGFPPADTPSSLKDVVRLTETANILEMLFTCIYPRPFPSLETLDFDTFMLLVEAAEKYQFFGMICACRLHMKEILYPTDSDFNTNYTLKQDLHSKRMQLLQFAIRHDVQDLIEELRVILVNIPLSDMIEILPPRIYMPWSLSRTEATRETQRQRRAVRLKTKAAGDSQRQTKKPSDFNQFLTLEHFHATRRRGRKVQSLCVDSCMQTPHEVRFIFLIPTSVGEYGRTPVPSGKDEPGDLGVVLHNTFSLCKFLYSLSSFSLGLNYNRSLPQLDVRLTRRQGKINAPDADIVVKSSDNILFNLHKKNIECVTGDFLLAEMSSDSKEAVQLAESANILEMLFTCLYPRPFPSLEDLDFDTFMLLAEAAEKYQFFGMMSACRLQMKEILYPTETSTSYVSKQELSSKRMQLLHFAVDYEVQDVIEELQVIMVDIPLSKLVDILPSRVYKPWSLYREKRLIQQMSGEKDLSSSKRKRPRILDPKPQPAATMSRPKKTARTSESRY</sequence>
<comment type="caution">
    <text evidence="2">The sequence shown here is derived from an EMBL/GenBank/DDBJ whole genome shotgun (WGS) entry which is preliminary data.</text>
</comment>
<evidence type="ECO:0000313" key="2">
    <source>
        <dbReference type="EMBL" id="KAJ3839707.1"/>
    </source>
</evidence>
<dbReference type="Proteomes" id="UP001163846">
    <property type="component" value="Unassembled WGS sequence"/>
</dbReference>